<dbReference type="RefSeq" id="XP_007868599.1">
    <property type="nucleotide sequence ID" value="XM_007870408.1"/>
</dbReference>
<keyword evidence="3" id="KW-1185">Reference proteome</keyword>
<organism evidence="2 3">
    <name type="scientific">Gloeophyllum trabeum (strain ATCC 11539 / FP-39264 / Madison 617)</name>
    <name type="common">Brown rot fungus</name>
    <dbReference type="NCBI Taxonomy" id="670483"/>
    <lineage>
        <taxon>Eukaryota</taxon>
        <taxon>Fungi</taxon>
        <taxon>Dikarya</taxon>
        <taxon>Basidiomycota</taxon>
        <taxon>Agaricomycotina</taxon>
        <taxon>Agaricomycetes</taxon>
        <taxon>Gloeophyllales</taxon>
        <taxon>Gloeophyllaceae</taxon>
        <taxon>Gloeophyllum</taxon>
    </lineage>
</organism>
<sequence length="151" mass="16398">MVCPPDTDEAGQEDWDTKDSAAQAMLLNAIDNGILVKVANLKGSVWQRFSSKIALTMVERVVVLLILMPATNWFQESGSPGSDGRNMGGRVAIHGHGPDESAEPQGLLVSWRGKEEQGSKKKHRGKKRGKEKAHVAEDGEESDSDDISSCR</sequence>
<accession>S7Q084</accession>
<feature type="compositionally biased region" description="Acidic residues" evidence="1">
    <location>
        <begin position="138"/>
        <end position="151"/>
    </location>
</feature>
<feature type="compositionally biased region" description="Basic residues" evidence="1">
    <location>
        <begin position="120"/>
        <end position="131"/>
    </location>
</feature>
<protein>
    <submittedName>
        <fullName evidence="2">Uncharacterized protein</fullName>
    </submittedName>
</protein>
<dbReference type="GeneID" id="19302333"/>
<dbReference type="KEGG" id="gtr:GLOTRDRAFT_131608"/>
<proteinExistence type="predicted"/>
<evidence type="ECO:0000313" key="3">
    <source>
        <dbReference type="Proteomes" id="UP000030669"/>
    </source>
</evidence>
<dbReference type="Proteomes" id="UP000030669">
    <property type="component" value="Unassembled WGS sequence"/>
</dbReference>
<reference evidence="2 3" key="1">
    <citation type="journal article" date="2012" name="Science">
        <title>The Paleozoic origin of enzymatic lignin decomposition reconstructed from 31 fungal genomes.</title>
        <authorList>
            <person name="Floudas D."/>
            <person name="Binder M."/>
            <person name="Riley R."/>
            <person name="Barry K."/>
            <person name="Blanchette R.A."/>
            <person name="Henrissat B."/>
            <person name="Martinez A.T."/>
            <person name="Otillar R."/>
            <person name="Spatafora J.W."/>
            <person name="Yadav J.S."/>
            <person name="Aerts A."/>
            <person name="Benoit I."/>
            <person name="Boyd A."/>
            <person name="Carlson A."/>
            <person name="Copeland A."/>
            <person name="Coutinho P.M."/>
            <person name="de Vries R.P."/>
            <person name="Ferreira P."/>
            <person name="Findley K."/>
            <person name="Foster B."/>
            <person name="Gaskell J."/>
            <person name="Glotzer D."/>
            <person name="Gorecki P."/>
            <person name="Heitman J."/>
            <person name="Hesse C."/>
            <person name="Hori C."/>
            <person name="Igarashi K."/>
            <person name="Jurgens J.A."/>
            <person name="Kallen N."/>
            <person name="Kersten P."/>
            <person name="Kohler A."/>
            <person name="Kuees U."/>
            <person name="Kumar T.K.A."/>
            <person name="Kuo A."/>
            <person name="LaButti K."/>
            <person name="Larrondo L.F."/>
            <person name="Lindquist E."/>
            <person name="Ling A."/>
            <person name="Lombard V."/>
            <person name="Lucas S."/>
            <person name="Lundell T."/>
            <person name="Martin R."/>
            <person name="McLaughlin D.J."/>
            <person name="Morgenstern I."/>
            <person name="Morin E."/>
            <person name="Murat C."/>
            <person name="Nagy L.G."/>
            <person name="Nolan M."/>
            <person name="Ohm R.A."/>
            <person name="Patyshakuliyeva A."/>
            <person name="Rokas A."/>
            <person name="Ruiz-Duenas F.J."/>
            <person name="Sabat G."/>
            <person name="Salamov A."/>
            <person name="Samejima M."/>
            <person name="Schmutz J."/>
            <person name="Slot J.C."/>
            <person name="St John F."/>
            <person name="Stenlid J."/>
            <person name="Sun H."/>
            <person name="Sun S."/>
            <person name="Syed K."/>
            <person name="Tsang A."/>
            <person name="Wiebenga A."/>
            <person name="Young D."/>
            <person name="Pisabarro A."/>
            <person name="Eastwood D.C."/>
            <person name="Martin F."/>
            <person name="Cullen D."/>
            <person name="Grigoriev I.V."/>
            <person name="Hibbett D.S."/>
        </authorList>
    </citation>
    <scope>NUCLEOTIDE SEQUENCE [LARGE SCALE GENOMIC DNA]</scope>
    <source>
        <strain evidence="2 3">ATCC 11539</strain>
    </source>
</reference>
<evidence type="ECO:0000256" key="1">
    <source>
        <dbReference type="SAM" id="MobiDB-lite"/>
    </source>
</evidence>
<dbReference type="EMBL" id="KB469306">
    <property type="protein sequence ID" value="EPQ53341.1"/>
    <property type="molecule type" value="Genomic_DNA"/>
</dbReference>
<name>S7Q084_GLOTA</name>
<gene>
    <name evidence="2" type="ORF">GLOTRDRAFT_131608</name>
</gene>
<dbReference type="HOGENOM" id="CLU_1731651_0_0_1"/>
<dbReference type="AlphaFoldDB" id="S7Q084"/>
<feature type="region of interest" description="Disordered" evidence="1">
    <location>
        <begin position="74"/>
        <end position="151"/>
    </location>
</feature>
<evidence type="ECO:0000313" key="2">
    <source>
        <dbReference type="EMBL" id="EPQ53341.1"/>
    </source>
</evidence>